<reference evidence="2" key="1">
    <citation type="submission" date="2021-02" db="EMBL/GenBank/DDBJ databases">
        <authorList>
            <person name="Syme A R."/>
            <person name="Syme A R."/>
            <person name="Moolhuijzen P."/>
        </authorList>
    </citation>
    <scope>NUCLEOTIDE SEQUENCE</scope>
    <source>
        <strain evidence="2">W1-1</strain>
    </source>
</reference>
<dbReference type="Proteomes" id="UP000472372">
    <property type="component" value="Chromosome 3"/>
</dbReference>
<name>A0A6S6VYQ0_9PLEO</name>
<feature type="region of interest" description="Disordered" evidence="1">
    <location>
        <begin position="1"/>
        <end position="24"/>
    </location>
</feature>
<feature type="region of interest" description="Disordered" evidence="1">
    <location>
        <begin position="357"/>
        <end position="386"/>
    </location>
</feature>
<dbReference type="EMBL" id="HG992979">
    <property type="protein sequence ID" value="CAE7027511.1"/>
    <property type="molecule type" value="Genomic_DNA"/>
</dbReference>
<dbReference type="AlphaFoldDB" id="A0A6S6VYQ0"/>
<proteinExistence type="predicted"/>
<evidence type="ECO:0000313" key="2">
    <source>
        <dbReference type="EMBL" id="CAE7027511.1"/>
    </source>
</evidence>
<evidence type="ECO:0000256" key="1">
    <source>
        <dbReference type="SAM" id="MobiDB-lite"/>
    </source>
</evidence>
<sequence>MSSTKAANAASVPNHPRQLDQPSVIDRGEKVLTRSTLHGPLILKFNSAKALNRGTSGVLPKKVYRYSHEKNGTLSAHVSRVRHDTHPDNLGVILEEENAFQTKGTLKAEEDFTPERLARHFVWNMTRDPTVFISTTSSLKIAEERARHLHDKSRKVPRCLVVTGIDTSNLVPAILVANMSTTPVDHEPDQQDPISIATTKRTVRIPIWIADGTPYLGNSETRPDCEVDDVLHAGGNFWFCVDELVKSDFRIWVSKKHKGEWLATSRILQSSVTNVMPFDGAILHTGKSTEQIRSRCAEPYFWNFDTNRWDHNPDLRDYRPYRHAKIGDKRKLSTMKKERYRKIAAMVTEYLEQIENDVESEAESHATPDSVIVESDTDEGDRFSED</sequence>
<gene>
    <name evidence="2" type="ORF">PTTW11_04260</name>
</gene>
<accession>A0A6S6VYQ0</accession>
<protein>
    <submittedName>
        <fullName evidence="2">Uncharacterized protein</fullName>
    </submittedName>
</protein>
<organism evidence="2 3">
    <name type="scientific">Pyrenophora teres f. teres</name>
    <dbReference type="NCBI Taxonomy" id="97479"/>
    <lineage>
        <taxon>Eukaryota</taxon>
        <taxon>Fungi</taxon>
        <taxon>Dikarya</taxon>
        <taxon>Ascomycota</taxon>
        <taxon>Pezizomycotina</taxon>
        <taxon>Dothideomycetes</taxon>
        <taxon>Pleosporomycetidae</taxon>
        <taxon>Pleosporales</taxon>
        <taxon>Pleosporineae</taxon>
        <taxon>Pleosporaceae</taxon>
        <taxon>Pyrenophora</taxon>
    </lineage>
</organism>
<evidence type="ECO:0000313" key="3">
    <source>
        <dbReference type="Proteomes" id="UP000472372"/>
    </source>
</evidence>